<dbReference type="RefSeq" id="WP_196936345.1">
    <property type="nucleotide sequence ID" value="NZ_MU158698.1"/>
</dbReference>
<proteinExistence type="predicted"/>
<reference evidence="3" key="1">
    <citation type="submission" date="2018-02" db="EMBL/GenBank/DDBJ databases">
        <authorList>
            <person name="Vasarhelyi B.M."/>
            <person name="Deshmukh S."/>
            <person name="Balint B."/>
            <person name="Kukolya J."/>
        </authorList>
    </citation>
    <scope>NUCLEOTIDE SEQUENCE</scope>
    <source>
        <strain evidence="3">KB22</strain>
    </source>
</reference>
<name>A0A928UW48_9SPHI</name>
<keyword evidence="4" id="KW-1185">Reference proteome</keyword>
<keyword evidence="2" id="KW-1133">Transmembrane helix</keyword>
<feature type="transmembrane region" description="Helical" evidence="2">
    <location>
        <begin position="39"/>
        <end position="60"/>
    </location>
</feature>
<comment type="caution">
    <text evidence="3">The sequence shown here is derived from an EMBL/GenBank/DDBJ whole genome shotgun (WGS) entry which is preliminary data.</text>
</comment>
<organism evidence="3 4">
    <name type="scientific">Sphingobacterium hungaricum</name>
    <dbReference type="NCBI Taxonomy" id="2082723"/>
    <lineage>
        <taxon>Bacteria</taxon>
        <taxon>Pseudomonadati</taxon>
        <taxon>Bacteroidota</taxon>
        <taxon>Sphingobacteriia</taxon>
        <taxon>Sphingobacteriales</taxon>
        <taxon>Sphingobacteriaceae</taxon>
        <taxon>Sphingobacterium</taxon>
    </lineage>
</organism>
<evidence type="ECO:0000256" key="1">
    <source>
        <dbReference type="SAM" id="MobiDB-lite"/>
    </source>
</evidence>
<evidence type="ECO:0000313" key="4">
    <source>
        <dbReference type="Proteomes" id="UP000616201"/>
    </source>
</evidence>
<dbReference type="EMBL" id="PRDK01000006">
    <property type="protein sequence ID" value="MBE8714406.1"/>
    <property type="molecule type" value="Genomic_DNA"/>
</dbReference>
<gene>
    <name evidence="3" type="ORF">C4F49_12005</name>
</gene>
<sequence>MVQRKPYNPHTKYGRRKLQEQHNKRMAEMPKEERDEINGMTGGCFLLFIVVGGIIVYLLFGGEGLLKWLGGKRPY</sequence>
<keyword evidence="2" id="KW-0472">Membrane</keyword>
<evidence type="ECO:0000256" key="2">
    <source>
        <dbReference type="SAM" id="Phobius"/>
    </source>
</evidence>
<protein>
    <submittedName>
        <fullName evidence="3">Uncharacterized protein</fullName>
    </submittedName>
</protein>
<evidence type="ECO:0000313" key="3">
    <source>
        <dbReference type="EMBL" id="MBE8714406.1"/>
    </source>
</evidence>
<accession>A0A928UW48</accession>
<keyword evidence="2" id="KW-0812">Transmembrane</keyword>
<dbReference type="Proteomes" id="UP000616201">
    <property type="component" value="Unassembled WGS sequence"/>
</dbReference>
<feature type="region of interest" description="Disordered" evidence="1">
    <location>
        <begin position="1"/>
        <end position="33"/>
    </location>
</feature>
<feature type="compositionally biased region" description="Basic and acidic residues" evidence="1">
    <location>
        <begin position="17"/>
        <end position="33"/>
    </location>
</feature>
<dbReference type="AlphaFoldDB" id="A0A928UW48"/>